<sequence length="295" mass="31893">MSQFSVLVVGATGRQGGAVANHLLSGEYGDFDVHALTRSPESDRAQALANRGATLVEGNLLNKASLTPAVETVDAIYCVTIEVESGTTPTEAGIEAEIEQGTNMAEVAAEIGIEHFVFSSVAGAERDTGIPNFESKYDIEQRVHDLGLPATILRPVTIMQNYERQREVILNGNLVSPLAEGASMQMVDVGDIGALAATALATPDKYVGESIEVAGDEHTLESAAEVFTDVTGTEVDAQHVPIEAAREEMGEVLAMMFEWINNYGYGVDIEALERDHNINLTRLETYLREHDWSRE</sequence>
<name>A0AAV3UNQ5_9EURY</name>
<comment type="caution">
    <text evidence="4">The sequence shown here is derived from an EMBL/GenBank/DDBJ whole genome shotgun (WGS) entry which is preliminary data.</text>
</comment>
<dbReference type="Gene3D" id="3.40.50.720">
    <property type="entry name" value="NAD(P)-binding Rossmann-like Domain"/>
    <property type="match status" value="1"/>
</dbReference>
<dbReference type="EMBL" id="BAABKX010000018">
    <property type="protein sequence ID" value="GAA5060334.1"/>
    <property type="molecule type" value="Genomic_DNA"/>
</dbReference>
<dbReference type="Gene3D" id="3.90.25.10">
    <property type="entry name" value="UDP-galactose 4-epimerase, domain 1"/>
    <property type="match status" value="1"/>
</dbReference>
<dbReference type="RefSeq" id="WP_227773412.1">
    <property type="nucleotide sequence ID" value="NZ_BAABKX010000018.1"/>
</dbReference>
<dbReference type="AlphaFoldDB" id="A0AAV3UNQ5"/>
<evidence type="ECO:0000256" key="1">
    <source>
        <dbReference type="ARBA" id="ARBA00006328"/>
    </source>
</evidence>
<comment type="similarity">
    <text evidence="1">Belongs to the NmrA-type oxidoreductase family.</text>
</comment>
<dbReference type="SUPFAM" id="SSF51735">
    <property type="entry name" value="NAD(P)-binding Rossmann-fold domains"/>
    <property type="match status" value="1"/>
</dbReference>
<evidence type="ECO:0000313" key="5">
    <source>
        <dbReference type="Proteomes" id="UP001501729"/>
    </source>
</evidence>
<dbReference type="InterPro" id="IPR008030">
    <property type="entry name" value="NmrA-like"/>
</dbReference>
<dbReference type="Proteomes" id="UP001501729">
    <property type="component" value="Unassembled WGS sequence"/>
</dbReference>
<dbReference type="Pfam" id="PF05368">
    <property type="entry name" value="NmrA"/>
    <property type="match status" value="1"/>
</dbReference>
<dbReference type="InterPro" id="IPR036291">
    <property type="entry name" value="NAD(P)-bd_dom_sf"/>
</dbReference>
<dbReference type="GeneID" id="68613603"/>
<dbReference type="PANTHER" id="PTHR42748">
    <property type="entry name" value="NITROGEN METABOLITE REPRESSION PROTEIN NMRA FAMILY MEMBER"/>
    <property type="match status" value="1"/>
</dbReference>
<proteinExistence type="inferred from homology"/>
<gene>
    <name evidence="4" type="ORF">GCM10025751_45350</name>
</gene>
<dbReference type="PANTHER" id="PTHR42748:SF7">
    <property type="entry name" value="NMRA LIKE REDOX SENSOR 1-RELATED"/>
    <property type="match status" value="1"/>
</dbReference>
<organism evidence="4 5">
    <name type="scientific">Haladaptatus pallidirubidus</name>
    <dbReference type="NCBI Taxonomy" id="1008152"/>
    <lineage>
        <taxon>Archaea</taxon>
        <taxon>Methanobacteriati</taxon>
        <taxon>Methanobacteriota</taxon>
        <taxon>Stenosarchaea group</taxon>
        <taxon>Halobacteria</taxon>
        <taxon>Halobacteriales</taxon>
        <taxon>Haladaptataceae</taxon>
        <taxon>Haladaptatus</taxon>
    </lineage>
</organism>
<reference evidence="4 5" key="1">
    <citation type="journal article" date="2019" name="Int. J. Syst. Evol. Microbiol.">
        <title>The Global Catalogue of Microorganisms (GCM) 10K type strain sequencing project: providing services to taxonomists for standard genome sequencing and annotation.</title>
        <authorList>
            <consortium name="The Broad Institute Genomics Platform"/>
            <consortium name="The Broad Institute Genome Sequencing Center for Infectious Disease"/>
            <person name="Wu L."/>
            <person name="Ma J."/>
        </authorList>
    </citation>
    <scope>NUCLEOTIDE SEQUENCE [LARGE SCALE GENOMIC DNA]</scope>
    <source>
        <strain evidence="4 5">JCM 17504</strain>
    </source>
</reference>
<keyword evidence="2" id="KW-0521">NADP</keyword>
<evidence type="ECO:0000259" key="3">
    <source>
        <dbReference type="Pfam" id="PF05368"/>
    </source>
</evidence>
<feature type="domain" description="NmrA-like" evidence="3">
    <location>
        <begin position="5"/>
        <end position="287"/>
    </location>
</feature>
<accession>A0AAV3UNQ5</accession>
<dbReference type="InterPro" id="IPR051164">
    <property type="entry name" value="NmrA-like_oxidored"/>
</dbReference>
<evidence type="ECO:0000313" key="4">
    <source>
        <dbReference type="EMBL" id="GAA5060334.1"/>
    </source>
</evidence>
<keyword evidence="5" id="KW-1185">Reference proteome</keyword>
<dbReference type="CDD" id="cd05251">
    <property type="entry name" value="NmrA_like_SDR_a"/>
    <property type="match status" value="1"/>
</dbReference>
<protein>
    <submittedName>
        <fullName evidence="4">NmrA/HSCARG family protein</fullName>
    </submittedName>
</protein>
<evidence type="ECO:0000256" key="2">
    <source>
        <dbReference type="ARBA" id="ARBA00022857"/>
    </source>
</evidence>